<evidence type="ECO:0000313" key="7">
    <source>
        <dbReference type="EMBL" id="OWF55864.1"/>
    </source>
</evidence>
<evidence type="ECO:0000256" key="4">
    <source>
        <dbReference type="ARBA" id="ARBA00023224"/>
    </source>
</evidence>
<evidence type="ECO:0000256" key="6">
    <source>
        <dbReference type="SAM" id="Phobius"/>
    </source>
</evidence>
<keyword evidence="6" id="KW-0812">Transmembrane</keyword>
<keyword evidence="8" id="KW-1185">Reference proteome</keyword>
<reference evidence="7 8" key="1">
    <citation type="journal article" date="2017" name="Nat. Ecol. Evol.">
        <title>Scallop genome provides insights into evolution of bilaterian karyotype and development.</title>
        <authorList>
            <person name="Wang S."/>
            <person name="Zhang J."/>
            <person name="Jiao W."/>
            <person name="Li J."/>
            <person name="Xun X."/>
            <person name="Sun Y."/>
            <person name="Guo X."/>
            <person name="Huan P."/>
            <person name="Dong B."/>
            <person name="Zhang L."/>
            <person name="Hu X."/>
            <person name="Sun X."/>
            <person name="Wang J."/>
            <person name="Zhao C."/>
            <person name="Wang Y."/>
            <person name="Wang D."/>
            <person name="Huang X."/>
            <person name="Wang R."/>
            <person name="Lv J."/>
            <person name="Li Y."/>
            <person name="Zhang Z."/>
            <person name="Liu B."/>
            <person name="Lu W."/>
            <person name="Hui Y."/>
            <person name="Liang J."/>
            <person name="Zhou Z."/>
            <person name="Hou R."/>
            <person name="Li X."/>
            <person name="Liu Y."/>
            <person name="Li H."/>
            <person name="Ning X."/>
            <person name="Lin Y."/>
            <person name="Zhao L."/>
            <person name="Xing Q."/>
            <person name="Dou J."/>
            <person name="Li Y."/>
            <person name="Mao J."/>
            <person name="Guo H."/>
            <person name="Dou H."/>
            <person name="Li T."/>
            <person name="Mu C."/>
            <person name="Jiang W."/>
            <person name="Fu Q."/>
            <person name="Fu X."/>
            <person name="Miao Y."/>
            <person name="Liu J."/>
            <person name="Yu Q."/>
            <person name="Li R."/>
            <person name="Liao H."/>
            <person name="Li X."/>
            <person name="Kong Y."/>
            <person name="Jiang Z."/>
            <person name="Chourrout D."/>
            <person name="Li R."/>
            <person name="Bao Z."/>
        </authorList>
    </citation>
    <scope>NUCLEOTIDE SEQUENCE [LARGE SCALE GENOMIC DNA]</scope>
    <source>
        <strain evidence="7 8">PY_sf001</strain>
    </source>
</reference>
<evidence type="ECO:0000313" key="8">
    <source>
        <dbReference type="Proteomes" id="UP000242188"/>
    </source>
</evidence>
<dbReference type="GO" id="GO:0004930">
    <property type="term" value="F:G protein-coupled receptor activity"/>
    <property type="evidence" value="ECO:0007669"/>
    <property type="project" value="UniProtKB-KW"/>
</dbReference>
<organism evidence="7 8">
    <name type="scientific">Mizuhopecten yessoensis</name>
    <name type="common">Japanese scallop</name>
    <name type="synonym">Patinopecten yessoensis</name>
    <dbReference type="NCBI Taxonomy" id="6573"/>
    <lineage>
        <taxon>Eukaryota</taxon>
        <taxon>Metazoa</taxon>
        <taxon>Spiralia</taxon>
        <taxon>Lophotrochozoa</taxon>
        <taxon>Mollusca</taxon>
        <taxon>Bivalvia</taxon>
        <taxon>Autobranchia</taxon>
        <taxon>Pteriomorphia</taxon>
        <taxon>Pectinida</taxon>
        <taxon>Pectinoidea</taxon>
        <taxon>Pectinidae</taxon>
        <taxon>Mizuhopecten</taxon>
    </lineage>
</organism>
<keyword evidence="4" id="KW-0807">Transducer</keyword>
<feature type="region of interest" description="Disordered" evidence="5">
    <location>
        <begin position="1"/>
        <end position="21"/>
    </location>
</feature>
<feature type="transmembrane region" description="Helical" evidence="6">
    <location>
        <begin position="175"/>
        <end position="199"/>
    </location>
</feature>
<keyword evidence="2" id="KW-0297">G-protein coupled receptor</keyword>
<accession>A0A210R4M3</accession>
<evidence type="ECO:0000256" key="1">
    <source>
        <dbReference type="ARBA" id="ARBA00004141"/>
    </source>
</evidence>
<dbReference type="Proteomes" id="UP000242188">
    <property type="component" value="Unassembled WGS sequence"/>
</dbReference>
<dbReference type="OrthoDB" id="2105199at2759"/>
<evidence type="ECO:0000256" key="5">
    <source>
        <dbReference type="SAM" id="MobiDB-lite"/>
    </source>
</evidence>
<comment type="subcellular location">
    <subcellularLocation>
        <location evidence="1">Membrane</location>
        <topology evidence="1">Multi-pass membrane protein</topology>
    </subcellularLocation>
</comment>
<gene>
    <name evidence="7" type="ORF">KP79_PYT11644</name>
</gene>
<keyword evidence="6" id="KW-0472">Membrane</keyword>
<dbReference type="Gene3D" id="1.20.1070.10">
    <property type="entry name" value="Rhodopsin 7-helix transmembrane proteins"/>
    <property type="match status" value="1"/>
</dbReference>
<evidence type="ECO:0000256" key="2">
    <source>
        <dbReference type="ARBA" id="ARBA00023040"/>
    </source>
</evidence>
<dbReference type="EMBL" id="NEDP02000459">
    <property type="protein sequence ID" value="OWF55864.1"/>
    <property type="molecule type" value="Genomic_DNA"/>
</dbReference>
<dbReference type="GO" id="GO:0005886">
    <property type="term" value="C:plasma membrane"/>
    <property type="evidence" value="ECO:0007669"/>
    <property type="project" value="TreeGrafter"/>
</dbReference>
<sequence>MTKYKNTKTSKVSPHEMKNKYGNSANDISYISKNTAESTFTRVPCGKSMSLKQTSLECTAFSDDIHNKGQDDRMKHDGTLLVEKHKQNATSLSSCDLTVSAGNNSNGCVRKNVQSASLPDIASSSSKTIKVVGMDGTERIARTNNEHVVGAVCLMTSRNRSKGRRRLELRTSKKIAILIGTFMGCWLPLPVFVVCNRISGQTSLSDTLVCVLLVLSTVGCSSVALNPIMVAMMNRQLNSALKSLLKFKSKK</sequence>
<name>A0A210R4M3_MIZYE</name>
<comment type="caution">
    <text evidence="7">The sequence shown here is derived from an EMBL/GenBank/DDBJ whole genome shotgun (WGS) entry which is preliminary data.</text>
</comment>
<dbReference type="PANTHER" id="PTHR24248">
    <property type="entry name" value="ADRENERGIC RECEPTOR-RELATED G-PROTEIN COUPLED RECEPTOR"/>
    <property type="match status" value="1"/>
</dbReference>
<evidence type="ECO:0000256" key="3">
    <source>
        <dbReference type="ARBA" id="ARBA00023170"/>
    </source>
</evidence>
<feature type="transmembrane region" description="Helical" evidence="6">
    <location>
        <begin position="211"/>
        <end position="233"/>
    </location>
</feature>
<proteinExistence type="predicted"/>
<dbReference type="SUPFAM" id="SSF81321">
    <property type="entry name" value="Family A G protein-coupled receptor-like"/>
    <property type="match status" value="1"/>
</dbReference>
<keyword evidence="3 7" id="KW-0675">Receptor</keyword>
<keyword evidence="6" id="KW-1133">Transmembrane helix</keyword>
<protein>
    <submittedName>
        <fullName evidence="7">5-hydroxytryptamine receptor 1A-alpha</fullName>
    </submittedName>
</protein>
<dbReference type="AlphaFoldDB" id="A0A210R4M3"/>